<dbReference type="AlphaFoldDB" id="A0A1Y3ASV1"/>
<dbReference type="Proteomes" id="UP000194236">
    <property type="component" value="Unassembled WGS sequence"/>
</dbReference>
<reference evidence="1 2" key="1">
    <citation type="submission" date="2017-03" db="EMBL/GenBank/DDBJ databases">
        <title>Genome Survey of Euroglyphus maynei.</title>
        <authorList>
            <person name="Arlian L.G."/>
            <person name="Morgan M.S."/>
            <person name="Rider S.D."/>
        </authorList>
    </citation>
    <scope>NUCLEOTIDE SEQUENCE [LARGE SCALE GENOMIC DNA]</scope>
    <source>
        <strain evidence="1">Arlian Lab</strain>
        <tissue evidence="1">Whole body</tissue>
    </source>
</reference>
<name>A0A1Y3ASV1_EURMA</name>
<comment type="caution">
    <text evidence="1">The sequence shown here is derived from an EMBL/GenBank/DDBJ whole genome shotgun (WGS) entry which is preliminary data.</text>
</comment>
<dbReference type="EMBL" id="MUJZ01063456">
    <property type="protein sequence ID" value="OTF70914.1"/>
    <property type="molecule type" value="Genomic_DNA"/>
</dbReference>
<feature type="non-terminal residue" evidence="1">
    <location>
        <position position="1"/>
    </location>
</feature>
<gene>
    <name evidence="1" type="ORF">BLA29_006346</name>
</gene>
<sequence>FIISFHFSAINSERKNLYIQLLKHYLNLKYTDTTDAIWAFDRMFLTVKAMQMVQTDLILHLVASTAGKKFSPLLGQLMARHLSQQLWQEDDKKPDCNINRLSNRSRIISLNKSTEPDLNRKTFRTEEGNNFCFS</sequence>
<organism evidence="1 2">
    <name type="scientific">Euroglyphus maynei</name>
    <name type="common">Mayne's house dust mite</name>
    <dbReference type="NCBI Taxonomy" id="6958"/>
    <lineage>
        <taxon>Eukaryota</taxon>
        <taxon>Metazoa</taxon>
        <taxon>Ecdysozoa</taxon>
        <taxon>Arthropoda</taxon>
        <taxon>Chelicerata</taxon>
        <taxon>Arachnida</taxon>
        <taxon>Acari</taxon>
        <taxon>Acariformes</taxon>
        <taxon>Sarcoptiformes</taxon>
        <taxon>Astigmata</taxon>
        <taxon>Psoroptidia</taxon>
        <taxon>Analgoidea</taxon>
        <taxon>Pyroglyphidae</taxon>
        <taxon>Pyroglyphinae</taxon>
        <taxon>Euroglyphus</taxon>
    </lineage>
</organism>
<evidence type="ECO:0000313" key="1">
    <source>
        <dbReference type="EMBL" id="OTF70914.1"/>
    </source>
</evidence>
<proteinExistence type="predicted"/>
<protein>
    <submittedName>
        <fullName evidence="1">Uncharacterized protein</fullName>
    </submittedName>
</protein>
<evidence type="ECO:0000313" key="2">
    <source>
        <dbReference type="Proteomes" id="UP000194236"/>
    </source>
</evidence>
<accession>A0A1Y3ASV1</accession>
<keyword evidence="2" id="KW-1185">Reference proteome</keyword>